<feature type="transmembrane region" description="Helical" evidence="1">
    <location>
        <begin position="92"/>
        <end position="115"/>
    </location>
</feature>
<gene>
    <name evidence="2" type="ORF">HAHE_12770</name>
</gene>
<feature type="transmembrane region" description="Helical" evidence="1">
    <location>
        <begin position="169"/>
        <end position="188"/>
    </location>
</feature>
<keyword evidence="3" id="KW-1185">Reference proteome</keyword>
<keyword evidence="1" id="KW-0472">Membrane</keyword>
<evidence type="ECO:0000256" key="1">
    <source>
        <dbReference type="SAM" id="Phobius"/>
    </source>
</evidence>
<dbReference type="InterPro" id="IPR021296">
    <property type="entry name" value="DUF2868"/>
</dbReference>
<feature type="transmembrane region" description="Helical" evidence="1">
    <location>
        <begin position="56"/>
        <end position="80"/>
    </location>
</feature>
<evidence type="ECO:0000313" key="2">
    <source>
        <dbReference type="EMBL" id="BCX47369.1"/>
    </source>
</evidence>
<sequence length="437" mass="48624">MPDEKPRWSLPELIDFETELAGWDGRATPDRDGGSRAAVMKRWLEARDTGSIGRRWMGGLGAAGVLAALLAAASGAGAVWGTLDRETSGVNVIWMLSATLVLPWILFVFAFFAWLARGRIPMIGVVGSAMEKLSLRFVGEEVRAVVERIRRSGELARVLAWNLARRTQTVALSFHLGAFLGLGAMVLFKHVGFFWETTTETALRSFLDRAVEVLALPWSWTAPHLVPDVEGSEIGRDWMENGTGWWQFSLLCLAVWGVLPRLFLVLWVSWKQRRALASLTFQAPQHRKLWRALTEVRRGEKIEGPVDGALVVTVGGAEPDHEALRPFLLQRLRMNPTAWESLGVLDEGREEAAREALAKAPAGIVLFAEGWSLAPRQMERALDEVKAKAGERRQVLLVGNPSESGVEAVTADERGQWERFVDGRKGEELELVFYERP</sequence>
<dbReference type="Pfam" id="PF11067">
    <property type="entry name" value="DUF2868"/>
    <property type="match status" value="1"/>
</dbReference>
<keyword evidence="1" id="KW-0812">Transmembrane</keyword>
<accession>A0ABM7R8J5</accession>
<feature type="transmembrane region" description="Helical" evidence="1">
    <location>
        <begin position="245"/>
        <end position="268"/>
    </location>
</feature>
<dbReference type="EMBL" id="AP024702">
    <property type="protein sequence ID" value="BCX47369.1"/>
    <property type="molecule type" value="Genomic_DNA"/>
</dbReference>
<dbReference type="Proteomes" id="UP001374893">
    <property type="component" value="Chromosome"/>
</dbReference>
<evidence type="ECO:0000313" key="3">
    <source>
        <dbReference type="Proteomes" id="UP001374893"/>
    </source>
</evidence>
<reference evidence="2 3" key="1">
    <citation type="submission" date="2021-06" db="EMBL/GenBank/DDBJ databases">
        <title>Complete genome of Haloferula helveola possessing various polysaccharide degrading enzymes.</title>
        <authorList>
            <person name="Takami H."/>
            <person name="Huang C."/>
            <person name="Hamasaki K."/>
        </authorList>
    </citation>
    <scope>NUCLEOTIDE SEQUENCE [LARGE SCALE GENOMIC DNA]</scope>
    <source>
        <strain evidence="2 3">CN-1</strain>
    </source>
</reference>
<dbReference type="RefSeq" id="WP_338689529.1">
    <property type="nucleotide sequence ID" value="NZ_AP024702.1"/>
</dbReference>
<proteinExistence type="predicted"/>
<protein>
    <submittedName>
        <fullName evidence="2">DUF2868 domain-containing protein</fullName>
    </submittedName>
</protein>
<organism evidence="2 3">
    <name type="scientific">Haloferula helveola</name>
    <dbReference type="NCBI Taxonomy" id="490095"/>
    <lineage>
        <taxon>Bacteria</taxon>
        <taxon>Pseudomonadati</taxon>
        <taxon>Verrucomicrobiota</taxon>
        <taxon>Verrucomicrobiia</taxon>
        <taxon>Verrucomicrobiales</taxon>
        <taxon>Verrucomicrobiaceae</taxon>
        <taxon>Haloferula</taxon>
    </lineage>
</organism>
<name>A0ABM7R8J5_9BACT</name>
<keyword evidence="1" id="KW-1133">Transmembrane helix</keyword>